<dbReference type="PROSITE" id="PS50020">
    <property type="entry name" value="WW_DOMAIN_2"/>
    <property type="match status" value="1"/>
</dbReference>
<dbReference type="CDD" id="cd00201">
    <property type="entry name" value="WW"/>
    <property type="match status" value="2"/>
</dbReference>
<dbReference type="InterPro" id="IPR036020">
    <property type="entry name" value="WW_dom_sf"/>
</dbReference>
<evidence type="ECO:0000313" key="5">
    <source>
        <dbReference type="Proteomes" id="UP000789595"/>
    </source>
</evidence>
<proteinExistence type="predicted"/>
<dbReference type="OrthoDB" id="206948at2759"/>
<feature type="region of interest" description="Disordered" evidence="1">
    <location>
        <begin position="63"/>
        <end position="101"/>
    </location>
</feature>
<evidence type="ECO:0000313" key="4">
    <source>
        <dbReference type="EMBL" id="CAH0364328.1"/>
    </source>
</evidence>
<feature type="compositionally biased region" description="Polar residues" evidence="1">
    <location>
        <begin position="90"/>
        <end position="101"/>
    </location>
</feature>
<evidence type="ECO:0000259" key="2">
    <source>
        <dbReference type="PROSITE" id="PS50020"/>
    </source>
</evidence>
<dbReference type="AlphaFoldDB" id="A0A7S3ZZH0"/>
<name>A0A7S3ZZH0_9STRA</name>
<dbReference type="PROSITE" id="PS01159">
    <property type="entry name" value="WW_DOMAIN_1"/>
    <property type="match status" value="2"/>
</dbReference>
<dbReference type="Pfam" id="PF00397">
    <property type="entry name" value="WW"/>
    <property type="match status" value="1"/>
</dbReference>
<feature type="domain" description="WW" evidence="2">
    <location>
        <begin position="131"/>
        <end position="164"/>
    </location>
</feature>
<reference evidence="4" key="2">
    <citation type="submission" date="2021-11" db="EMBL/GenBank/DDBJ databases">
        <authorList>
            <consortium name="Genoscope - CEA"/>
            <person name="William W."/>
        </authorList>
    </citation>
    <scope>NUCLEOTIDE SEQUENCE</scope>
</reference>
<accession>A0A7S3ZZH0</accession>
<dbReference type="Gene3D" id="2.20.70.10">
    <property type="match status" value="2"/>
</dbReference>
<dbReference type="EMBL" id="CAKKNE010000001">
    <property type="protein sequence ID" value="CAH0364328.1"/>
    <property type="molecule type" value="Genomic_DNA"/>
</dbReference>
<sequence length="171" mass="19136">MSNSVSNRHLAPEIYAASRRMKGKSTETVVGDLTTKTFHDRQQQLNPHSVVGANLKKEEDASLHGRTAPVRGNLYGDMTDSPLYPRERPVNTSGHSATPQIQWQCAQDAQGRTYYYSSTGQTSWTKPPGFVDQPSPWAPLQDSTGRTYYYNAATGQTSWQPPPQQQYYAPR</sequence>
<gene>
    <name evidence="3" type="ORF">PCAL00307_LOCUS14505</name>
    <name evidence="4" type="ORF">PECAL_1P06850</name>
</gene>
<organism evidence="3">
    <name type="scientific">Pelagomonas calceolata</name>
    <dbReference type="NCBI Taxonomy" id="35677"/>
    <lineage>
        <taxon>Eukaryota</taxon>
        <taxon>Sar</taxon>
        <taxon>Stramenopiles</taxon>
        <taxon>Ochrophyta</taxon>
        <taxon>Pelagophyceae</taxon>
        <taxon>Pelagomonadales</taxon>
        <taxon>Pelagomonadaceae</taxon>
        <taxon>Pelagomonas</taxon>
    </lineage>
</organism>
<reference evidence="3" key="1">
    <citation type="submission" date="2021-01" db="EMBL/GenBank/DDBJ databases">
        <authorList>
            <person name="Corre E."/>
            <person name="Pelletier E."/>
            <person name="Niang G."/>
            <person name="Scheremetjew M."/>
            <person name="Finn R."/>
            <person name="Kale V."/>
            <person name="Holt S."/>
            <person name="Cochrane G."/>
            <person name="Meng A."/>
            <person name="Brown T."/>
            <person name="Cohen L."/>
        </authorList>
    </citation>
    <scope>NUCLEOTIDE SEQUENCE</scope>
    <source>
        <strain evidence="3">CCMP1756</strain>
    </source>
</reference>
<protein>
    <recommendedName>
        <fullName evidence="2">WW domain-containing protein</fullName>
    </recommendedName>
</protein>
<evidence type="ECO:0000256" key="1">
    <source>
        <dbReference type="SAM" id="MobiDB-lite"/>
    </source>
</evidence>
<dbReference type="SMART" id="SM00456">
    <property type="entry name" value="WW"/>
    <property type="match status" value="2"/>
</dbReference>
<dbReference type="SUPFAM" id="SSF51045">
    <property type="entry name" value="WW domain"/>
    <property type="match status" value="2"/>
</dbReference>
<evidence type="ECO:0000313" key="3">
    <source>
        <dbReference type="EMBL" id="CAE0699069.1"/>
    </source>
</evidence>
<dbReference type="EMBL" id="HBIW01016809">
    <property type="protein sequence ID" value="CAE0699069.1"/>
    <property type="molecule type" value="Transcribed_RNA"/>
</dbReference>
<dbReference type="InterPro" id="IPR001202">
    <property type="entry name" value="WW_dom"/>
</dbReference>
<keyword evidence="5" id="KW-1185">Reference proteome</keyword>
<dbReference type="Proteomes" id="UP000789595">
    <property type="component" value="Unassembled WGS sequence"/>
</dbReference>